<dbReference type="AlphaFoldDB" id="A0A427XYY4"/>
<dbReference type="OrthoDB" id="10271754at2759"/>
<comment type="caution">
    <text evidence="2">The sequence shown here is derived from an EMBL/GenBank/DDBJ whole genome shotgun (WGS) entry which is preliminary data.</text>
</comment>
<dbReference type="Proteomes" id="UP000279259">
    <property type="component" value="Unassembled WGS sequence"/>
</dbReference>
<evidence type="ECO:0000313" key="3">
    <source>
        <dbReference type="Proteomes" id="UP000279259"/>
    </source>
</evidence>
<name>A0A427XYY4_9TREE</name>
<organism evidence="2 3">
    <name type="scientific">Saitozyma podzolica</name>
    <dbReference type="NCBI Taxonomy" id="1890683"/>
    <lineage>
        <taxon>Eukaryota</taxon>
        <taxon>Fungi</taxon>
        <taxon>Dikarya</taxon>
        <taxon>Basidiomycota</taxon>
        <taxon>Agaricomycotina</taxon>
        <taxon>Tremellomycetes</taxon>
        <taxon>Tremellales</taxon>
        <taxon>Trimorphomycetaceae</taxon>
        <taxon>Saitozyma</taxon>
    </lineage>
</organism>
<sequence>MKLNSKLAKYFLAAAPVFISGVFAQDSSVPKEPIFLDGASTCGDIALPKFGDAATDWWVTSLCAVANSGKFLQGQVGNLLNTETLASATFGSFDLYDSNNNELTELGYYRTSCDLSFNADESWWPSGFSTAAANLFWPQTVLTIITWQAGEVSGAQTLQMISGKIITSSPAGSDDFWTATTRAPALPVIFQAKESPDNGQFRSGGWYTVLGSTGDQETGTLNWYGDQGGLVATFSDIQSSIESVYYPEGITSL</sequence>
<keyword evidence="1" id="KW-0732">Signal</keyword>
<reference evidence="2 3" key="1">
    <citation type="submission" date="2018-11" db="EMBL/GenBank/DDBJ databases">
        <title>Genome sequence of Saitozyma podzolica DSM 27192.</title>
        <authorList>
            <person name="Aliyu H."/>
            <person name="Gorte O."/>
            <person name="Ochsenreither K."/>
        </authorList>
    </citation>
    <scope>NUCLEOTIDE SEQUENCE [LARGE SCALE GENOMIC DNA]</scope>
    <source>
        <strain evidence="2 3">DSM 27192</strain>
    </source>
</reference>
<evidence type="ECO:0000313" key="2">
    <source>
        <dbReference type="EMBL" id="RSH83925.1"/>
    </source>
</evidence>
<accession>A0A427XYY4</accession>
<feature type="signal peptide" evidence="1">
    <location>
        <begin position="1"/>
        <end position="24"/>
    </location>
</feature>
<evidence type="ECO:0000256" key="1">
    <source>
        <dbReference type="SAM" id="SignalP"/>
    </source>
</evidence>
<dbReference type="EMBL" id="RSCD01000022">
    <property type="protein sequence ID" value="RSH83925.1"/>
    <property type="molecule type" value="Genomic_DNA"/>
</dbReference>
<keyword evidence="3" id="KW-1185">Reference proteome</keyword>
<gene>
    <name evidence="2" type="ORF">EHS25_005169</name>
</gene>
<proteinExistence type="predicted"/>
<feature type="chain" id="PRO_5019572587" evidence="1">
    <location>
        <begin position="25"/>
        <end position="253"/>
    </location>
</feature>
<protein>
    <submittedName>
        <fullName evidence="2">Uncharacterized protein</fullName>
    </submittedName>
</protein>